<name>A0ABU7KR16_9ACTN</name>
<gene>
    <name evidence="1" type="ORF">Q8A49_14720</name>
</gene>
<dbReference type="RefSeq" id="WP_330158814.1">
    <property type="nucleotide sequence ID" value="NZ_BAAAJA010000049.1"/>
</dbReference>
<protein>
    <submittedName>
        <fullName evidence="1">Uncharacterized protein</fullName>
    </submittedName>
</protein>
<organism evidence="1 2">
    <name type="scientific">Nocardiopsis tropica</name>
    <dbReference type="NCBI Taxonomy" id="109330"/>
    <lineage>
        <taxon>Bacteria</taxon>
        <taxon>Bacillati</taxon>
        <taxon>Actinomycetota</taxon>
        <taxon>Actinomycetes</taxon>
        <taxon>Streptosporangiales</taxon>
        <taxon>Nocardiopsidaceae</taxon>
        <taxon>Nocardiopsis</taxon>
    </lineage>
</organism>
<dbReference type="EMBL" id="JAUUCC010000033">
    <property type="protein sequence ID" value="MEE2051751.1"/>
    <property type="molecule type" value="Genomic_DNA"/>
</dbReference>
<proteinExistence type="predicted"/>
<dbReference type="Proteomes" id="UP001348641">
    <property type="component" value="Unassembled WGS sequence"/>
</dbReference>
<evidence type="ECO:0000313" key="2">
    <source>
        <dbReference type="Proteomes" id="UP001348641"/>
    </source>
</evidence>
<accession>A0ABU7KR16</accession>
<reference evidence="1 2" key="1">
    <citation type="submission" date="2023-07" db="EMBL/GenBank/DDBJ databases">
        <authorList>
            <person name="Girao M."/>
            <person name="Carvalho M.F."/>
        </authorList>
    </citation>
    <scope>NUCLEOTIDE SEQUENCE [LARGE SCALE GENOMIC DNA]</scope>
    <source>
        <strain evidence="1 2">66/93</strain>
    </source>
</reference>
<comment type="caution">
    <text evidence="1">The sequence shown here is derived from an EMBL/GenBank/DDBJ whole genome shotgun (WGS) entry which is preliminary data.</text>
</comment>
<sequence>MGHITRTDTHLPPHLYASDLTVSDTGVHIELAAGLHITTLHMTGDTADLLADLDTLTVALDEVRRRLEQRAAFAEYDVPAPRPASEVEFIIAAEWTQVAR</sequence>
<evidence type="ECO:0000313" key="1">
    <source>
        <dbReference type="EMBL" id="MEE2051751.1"/>
    </source>
</evidence>